<evidence type="ECO:0000256" key="1">
    <source>
        <dbReference type="SAM" id="SignalP"/>
    </source>
</evidence>
<protein>
    <recommendedName>
        <fullName evidence="4">Secreted protein</fullName>
    </recommendedName>
</protein>
<dbReference type="EMBL" id="CP011129">
    <property type="protein sequence ID" value="ALN80198.1"/>
    <property type="molecule type" value="Genomic_DNA"/>
</dbReference>
<dbReference type="RefSeq" id="WP_057917579.1">
    <property type="nucleotide sequence ID" value="NZ_CP011129.1"/>
</dbReference>
<dbReference type="AlphaFoldDB" id="A0A0S2F9K9"/>
<sequence length="226" mass="23829">MPHARLRLNLLLALCAAPILAGAQPRTFTLAQLDLSRLDLSKLDLSKLDLSQVDLSQLDPSAIAAGASDTLMRAPDGSIDELFQALHQASRHPRDAATLCALFDPAADRSPQALAAAAQNLGDASRQGFANALLGIAANGLQNPRQPYDAGAAKQTLKSAGATAMLLHDGFMGALNADGAEASGREARCQAFGWLLDALKDMPLAQRASAMRLMLNEGLTRWSPPR</sequence>
<evidence type="ECO:0008006" key="4">
    <source>
        <dbReference type="Google" id="ProtNLM"/>
    </source>
</evidence>
<reference evidence="2 3" key="1">
    <citation type="journal article" date="2015" name="BMC Genomics">
        <title>Comparative genomics and metabolic profiling of the genus Lysobacter.</title>
        <authorList>
            <person name="de Bruijn I."/>
            <person name="Cheng X."/>
            <person name="de Jager V."/>
            <person name="Exposito R.G."/>
            <person name="Watrous J."/>
            <person name="Patel N."/>
            <person name="Postma J."/>
            <person name="Dorrestein P.C."/>
            <person name="Kobayashi D."/>
            <person name="Raaijmakers J.M."/>
        </authorList>
    </citation>
    <scope>NUCLEOTIDE SEQUENCE [LARGE SCALE GENOMIC DNA]</scope>
    <source>
        <strain evidence="2 3">76</strain>
    </source>
</reference>
<proteinExistence type="predicted"/>
<accession>A0A0S2F9K9</accession>
<dbReference type="PATRIC" id="fig|84531.8.peg.2077"/>
<evidence type="ECO:0000313" key="3">
    <source>
        <dbReference type="Proteomes" id="UP000060787"/>
    </source>
</evidence>
<evidence type="ECO:0000313" key="2">
    <source>
        <dbReference type="EMBL" id="ALN80198.1"/>
    </source>
</evidence>
<keyword evidence="1" id="KW-0732">Signal</keyword>
<dbReference type="Proteomes" id="UP000060787">
    <property type="component" value="Chromosome"/>
</dbReference>
<feature type="chain" id="PRO_5006596972" description="Secreted protein" evidence="1">
    <location>
        <begin position="24"/>
        <end position="226"/>
    </location>
</feature>
<feature type="signal peptide" evidence="1">
    <location>
        <begin position="1"/>
        <end position="23"/>
    </location>
</feature>
<gene>
    <name evidence="2" type="ORF">LA76x_2058</name>
</gene>
<name>A0A0S2F9K9_LYSAN</name>
<dbReference type="KEGG" id="lab:LA76x_2058"/>
<organism evidence="2 3">
    <name type="scientific">Lysobacter antibioticus</name>
    <dbReference type="NCBI Taxonomy" id="84531"/>
    <lineage>
        <taxon>Bacteria</taxon>
        <taxon>Pseudomonadati</taxon>
        <taxon>Pseudomonadota</taxon>
        <taxon>Gammaproteobacteria</taxon>
        <taxon>Lysobacterales</taxon>
        <taxon>Lysobacteraceae</taxon>
        <taxon>Lysobacter</taxon>
    </lineage>
</organism>
<dbReference type="eggNOG" id="ENOG50300W8">
    <property type="taxonomic scope" value="Bacteria"/>
</dbReference>
<keyword evidence="3" id="KW-1185">Reference proteome</keyword>